<reference evidence="3 4" key="1">
    <citation type="journal article" date="2024" name="IMA Fungus">
        <title>Apiospora arundinis, a panoply of carbohydrate-active enzymes and secondary metabolites.</title>
        <authorList>
            <person name="Sorensen T."/>
            <person name="Petersen C."/>
            <person name="Muurmann A.T."/>
            <person name="Christiansen J.V."/>
            <person name="Brundto M.L."/>
            <person name="Overgaard C.K."/>
            <person name="Boysen A.T."/>
            <person name="Wollenberg R.D."/>
            <person name="Larsen T.O."/>
            <person name="Sorensen J.L."/>
            <person name="Nielsen K.L."/>
            <person name="Sondergaard T.E."/>
        </authorList>
    </citation>
    <scope>NUCLEOTIDE SEQUENCE [LARGE SCALE GENOMIC DNA]</scope>
    <source>
        <strain evidence="3 4">AAU 773</strain>
    </source>
</reference>
<sequence>MMPSYLDPHNASFAAAIVNDPGPHQLGYEKGRDALETLQKHEAAPDIVTETVEVPGKCGPTSVTVVKTKALARKKLPMIYYLHGGGWILGSPAAFAPLLADLARRTGAAIVFPYYTPAPEKQFPFQFEQIYEVLDYMVRHGDHHNLLTQKIGLAGDSVGGHMGIALVHMSLERSLPAEIGHLVLFYPVTDTHRKTPSYEKYKDGPFLMADSMDWMIDAFLPNKEDRETALASPLVFLPDEVLARFPPTTVVLAAVDPLHDEGRAFGARLQNAGVDASMITAEGQMHAFVLLKPLRDGPTARAIMELISLKLRASLPAAA</sequence>
<evidence type="ECO:0000313" key="4">
    <source>
        <dbReference type="Proteomes" id="UP001390339"/>
    </source>
</evidence>
<feature type="domain" description="Alpha/beta hydrolase fold-3" evidence="2">
    <location>
        <begin position="80"/>
        <end position="289"/>
    </location>
</feature>
<name>A0ABR2J415_9PEZI</name>
<organism evidence="3 4">
    <name type="scientific">Apiospora arundinis</name>
    <dbReference type="NCBI Taxonomy" id="335852"/>
    <lineage>
        <taxon>Eukaryota</taxon>
        <taxon>Fungi</taxon>
        <taxon>Dikarya</taxon>
        <taxon>Ascomycota</taxon>
        <taxon>Pezizomycotina</taxon>
        <taxon>Sordariomycetes</taxon>
        <taxon>Xylariomycetidae</taxon>
        <taxon>Amphisphaeriales</taxon>
        <taxon>Apiosporaceae</taxon>
        <taxon>Apiospora</taxon>
    </lineage>
</organism>
<dbReference type="PANTHER" id="PTHR48081:SF8">
    <property type="entry name" value="ALPHA_BETA HYDROLASE FOLD-3 DOMAIN-CONTAINING PROTEIN-RELATED"/>
    <property type="match status" value="1"/>
</dbReference>
<dbReference type="Proteomes" id="UP001390339">
    <property type="component" value="Unassembled WGS sequence"/>
</dbReference>
<dbReference type="InterPro" id="IPR050300">
    <property type="entry name" value="GDXG_lipolytic_enzyme"/>
</dbReference>
<protein>
    <submittedName>
        <fullName evidence="3">Vegetative specific protein H5</fullName>
    </submittedName>
</protein>
<accession>A0ABR2J415</accession>
<dbReference type="Pfam" id="PF07859">
    <property type="entry name" value="Abhydrolase_3"/>
    <property type="match status" value="1"/>
</dbReference>
<keyword evidence="4" id="KW-1185">Reference proteome</keyword>
<proteinExistence type="predicted"/>
<dbReference type="Gene3D" id="3.40.50.1820">
    <property type="entry name" value="alpha/beta hydrolase"/>
    <property type="match status" value="1"/>
</dbReference>
<dbReference type="InterPro" id="IPR013094">
    <property type="entry name" value="AB_hydrolase_3"/>
</dbReference>
<evidence type="ECO:0000313" key="3">
    <source>
        <dbReference type="EMBL" id="KAK8872384.1"/>
    </source>
</evidence>
<evidence type="ECO:0000256" key="1">
    <source>
        <dbReference type="ARBA" id="ARBA00022801"/>
    </source>
</evidence>
<comment type="caution">
    <text evidence="3">The sequence shown here is derived from an EMBL/GenBank/DDBJ whole genome shotgun (WGS) entry which is preliminary data.</text>
</comment>
<keyword evidence="1" id="KW-0378">Hydrolase</keyword>
<dbReference type="SUPFAM" id="SSF53474">
    <property type="entry name" value="alpha/beta-Hydrolases"/>
    <property type="match status" value="1"/>
</dbReference>
<evidence type="ECO:0000259" key="2">
    <source>
        <dbReference type="Pfam" id="PF07859"/>
    </source>
</evidence>
<dbReference type="InterPro" id="IPR029058">
    <property type="entry name" value="AB_hydrolase_fold"/>
</dbReference>
<dbReference type="EMBL" id="JAPCWZ010000003">
    <property type="protein sequence ID" value="KAK8872384.1"/>
    <property type="molecule type" value="Genomic_DNA"/>
</dbReference>
<dbReference type="PANTHER" id="PTHR48081">
    <property type="entry name" value="AB HYDROLASE SUPERFAMILY PROTEIN C4A8.06C"/>
    <property type="match status" value="1"/>
</dbReference>
<gene>
    <name evidence="3" type="ORF">PGQ11_002898</name>
</gene>